<comment type="caution">
    <text evidence="1">The sequence shown here is derived from an EMBL/GenBank/DDBJ whole genome shotgun (WGS) entry which is preliminary data.</text>
</comment>
<accession>A0A4R6KNZ0</accession>
<dbReference type="Pfam" id="PF13671">
    <property type="entry name" value="AAA_33"/>
    <property type="match status" value="1"/>
</dbReference>
<organism evidence="1 2">
    <name type="scientific">Kribbella caucasensis</name>
    <dbReference type="NCBI Taxonomy" id="2512215"/>
    <lineage>
        <taxon>Bacteria</taxon>
        <taxon>Bacillati</taxon>
        <taxon>Actinomycetota</taxon>
        <taxon>Actinomycetes</taxon>
        <taxon>Propionibacteriales</taxon>
        <taxon>Kribbellaceae</taxon>
        <taxon>Kribbella</taxon>
    </lineage>
</organism>
<proteinExistence type="predicted"/>
<evidence type="ECO:0000313" key="1">
    <source>
        <dbReference type="EMBL" id="TDO54365.1"/>
    </source>
</evidence>
<sequence>MAEDARLIVLRGNSGAGKSSTAQGIRRACGQEVAWVEQDYVRRIVLNELEPPEANNIEMIEVIARTALQQGFHAVLDGIFHTVVYGEMLARLARDHPGSSYFYYLDIPLEETVRRHAMRDKATAFSAEEMSAWYRERDLLDRPRETIIDHTSSLEATVDRILADTGLAEAKAG</sequence>
<name>A0A4R6KNZ0_9ACTN</name>
<keyword evidence="2" id="KW-1185">Reference proteome</keyword>
<gene>
    <name evidence="1" type="ORF">EV643_101147</name>
</gene>
<evidence type="ECO:0000313" key="2">
    <source>
        <dbReference type="Proteomes" id="UP000295388"/>
    </source>
</evidence>
<dbReference type="AlphaFoldDB" id="A0A4R6KNZ0"/>
<dbReference type="SUPFAM" id="SSF52540">
    <property type="entry name" value="P-loop containing nucleoside triphosphate hydrolases"/>
    <property type="match status" value="1"/>
</dbReference>
<dbReference type="Proteomes" id="UP000295388">
    <property type="component" value="Unassembled WGS sequence"/>
</dbReference>
<protein>
    <submittedName>
        <fullName evidence="1">AAA domain-containing protein</fullName>
    </submittedName>
</protein>
<dbReference type="EMBL" id="SNWQ01000001">
    <property type="protein sequence ID" value="TDO54365.1"/>
    <property type="molecule type" value="Genomic_DNA"/>
</dbReference>
<dbReference type="Gene3D" id="3.40.50.300">
    <property type="entry name" value="P-loop containing nucleotide triphosphate hydrolases"/>
    <property type="match status" value="1"/>
</dbReference>
<dbReference type="RefSeq" id="WP_202869338.1">
    <property type="nucleotide sequence ID" value="NZ_SNWQ01000001.1"/>
</dbReference>
<reference evidence="1 2" key="1">
    <citation type="submission" date="2019-03" db="EMBL/GenBank/DDBJ databases">
        <title>Genomic Encyclopedia of Type Strains, Phase III (KMG-III): the genomes of soil and plant-associated and newly described type strains.</title>
        <authorList>
            <person name="Whitman W."/>
        </authorList>
    </citation>
    <scope>NUCLEOTIDE SEQUENCE [LARGE SCALE GENOMIC DNA]</scope>
    <source>
        <strain evidence="1 2">VKM Ac-2527</strain>
    </source>
</reference>
<dbReference type="InterPro" id="IPR027417">
    <property type="entry name" value="P-loop_NTPase"/>
</dbReference>